<accession>A0A7C5X3V3</accession>
<dbReference type="Pfam" id="PF00263">
    <property type="entry name" value="Secretin"/>
    <property type="match status" value="1"/>
</dbReference>
<feature type="chain" id="PRO_5028140083" description="Type II/III secretion system secretin-like domain-containing protein" evidence="5">
    <location>
        <begin position="19"/>
        <end position="470"/>
    </location>
</feature>
<evidence type="ECO:0000259" key="6">
    <source>
        <dbReference type="Pfam" id="PF00263"/>
    </source>
</evidence>
<evidence type="ECO:0000256" key="3">
    <source>
        <dbReference type="ARBA" id="ARBA00023136"/>
    </source>
</evidence>
<dbReference type="InterPro" id="IPR050810">
    <property type="entry name" value="Bact_Secretion_Sys_Channel"/>
</dbReference>
<dbReference type="PANTHER" id="PTHR30332">
    <property type="entry name" value="PROBABLE GENERAL SECRETION PATHWAY PROTEIN D"/>
    <property type="match status" value="1"/>
</dbReference>
<comment type="subcellular location">
    <subcellularLocation>
        <location evidence="1">Membrane</location>
    </subcellularLocation>
</comment>
<dbReference type="InterPro" id="IPR004846">
    <property type="entry name" value="T2SS/T3SS_dom"/>
</dbReference>
<evidence type="ECO:0000256" key="4">
    <source>
        <dbReference type="RuleBase" id="RU004003"/>
    </source>
</evidence>
<feature type="signal peptide" evidence="5">
    <location>
        <begin position="1"/>
        <end position="18"/>
    </location>
</feature>
<evidence type="ECO:0000256" key="2">
    <source>
        <dbReference type="ARBA" id="ARBA00022729"/>
    </source>
</evidence>
<dbReference type="GO" id="GO:0009306">
    <property type="term" value="P:protein secretion"/>
    <property type="evidence" value="ECO:0007669"/>
    <property type="project" value="InterPro"/>
</dbReference>
<comment type="similarity">
    <text evidence="4">Belongs to the bacterial secretin family.</text>
</comment>
<protein>
    <recommendedName>
        <fullName evidence="6">Type II/III secretion system secretin-like domain-containing protein</fullName>
    </recommendedName>
</protein>
<feature type="domain" description="Type II/III secretion system secretin-like" evidence="6">
    <location>
        <begin position="287"/>
        <end position="466"/>
    </location>
</feature>
<keyword evidence="2 5" id="KW-0732">Signal</keyword>
<name>A0A7C5X3V3_9AQUI</name>
<dbReference type="GO" id="GO:0016020">
    <property type="term" value="C:membrane"/>
    <property type="evidence" value="ECO:0007669"/>
    <property type="project" value="UniProtKB-SubCell"/>
</dbReference>
<proteinExistence type="inferred from homology"/>
<reference evidence="7" key="1">
    <citation type="journal article" date="2020" name="mSystems">
        <title>Genome- and Community-Level Interaction Insights into Carbon Utilization and Element Cycling Functions of Hydrothermarchaeota in Hydrothermal Sediment.</title>
        <authorList>
            <person name="Zhou Z."/>
            <person name="Liu Y."/>
            <person name="Xu W."/>
            <person name="Pan J."/>
            <person name="Luo Z.H."/>
            <person name="Li M."/>
        </authorList>
    </citation>
    <scope>NUCLEOTIDE SEQUENCE [LARGE SCALE GENOMIC DNA]</scope>
    <source>
        <strain evidence="7">SpSt-114</strain>
    </source>
</reference>
<evidence type="ECO:0000313" key="7">
    <source>
        <dbReference type="EMBL" id="HHO74497.1"/>
    </source>
</evidence>
<evidence type="ECO:0000256" key="5">
    <source>
        <dbReference type="SAM" id="SignalP"/>
    </source>
</evidence>
<dbReference type="PANTHER" id="PTHR30332:SF24">
    <property type="entry name" value="SECRETIN GSPD-RELATED"/>
    <property type="match status" value="1"/>
</dbReference>
<gene>
    <name evidence="7" type="ORF">ENN04_07705</name>
</gene>
<keyword evidence="3" id="KW-0472">Membrane</keyword>
<organism evidence="7">
    <name type="scientific">Thermocrinis ruber</name>
    <dbReference type="NCBI Taxonomy" id="75906"/>
    <lineage>
        <taxon>Bacteria</taxon>
        <taxon>Pseudomonadati</taxon>
        <taxon>Aquificota</taxon>
        <taxon>Aquificia</taxon>
        <taxon>Aquificales</taxon>
        <taxon>Aquificaceae</taxon>
        <taxon>Thermocrinis</taxon>
    </lineage>
</organism>
<comment type="caution">
    <text evidence="7">The sequence shown here is derived from an EMBL/GenBank/DDBJ whole genome shotgun (WGS) entry which is preliminary data.</text>
</comment>
<dbReference type="AlphaFoldDB" id="A0A7C5X3V3"/>
<dbReference type="EMBL" id="DSAC01000095">
    <property type="protein sequence ID" value="HHO74497.1"/>
    <property type="molecule type" value="Genomic_DNA"/>
</dbReference>
<sequence>MRRSWVIFSLALAGAAFAGRYDPVPAQQSPQSVVLPLEKEKEDVLSTPISINVRNVSLTYLASLLSQHAKVPIVLRDIAYPPQVQAGQVGQVQAVQGGQTQAQSEYFTLSYFADGKPLHQVLDEITGMFDLWWKYEDGRIVIYKYSAKVFNLRLPFLQKKIDERNGGITLSYQREFTKNLEASLQKLLRDSNSKVSVDEMGNVYVVGKPSEVRAIEEAVRRINENFTKAIPLKVKVYLVSDRDFSSLGISWSAKEGSVNASLGSAVASSIFNLSVATSKIEAQLNALAQSGKASLIEESVLTALNGQPMVYSPVQKQRIISRFDLSYVSPIATGSGTPSSVATPTITMQTEDIQTGSMLIIVPYFVSEDTIAVDLYRRQDSLEKLDTKKVDLAGFQNEVALPLVSTRTNINQTLLKKGETLVLFTSAQTLEQFRDSGIPFLKDIPILGYLFSTKEKTSELYRLVITMEFM</sequence>
<dbReference type="GO" id="GO:0015627">
    <property type="term" value="C:type II protein secretion system complex"/>
    <property type="evidence" value="ECO:0007669"/>
    <property type="project" value="TreeGrafter"/>
</dbReference>
<evidence type="ECO:0000256" key="1">
    <source>
        <dbReference type="ARBA" id="ARBA00004370"/>
    </source>
</evidence>